<organism evidence="1 2">
    <name type="scientific">Brachionus calyciflorus</name>
    <dbReference type="NCBI Taxonomy" id="104777"/>
    <lineage>
        <taxon>Eukaryota</taxon>
        <taxon>Metazoa</taxon>
        <taxon>Spiralia</taxon>
        <taxon>Gnathifera</taxon>
        <taxon>Rotifera</taxon>
        <taxon>Eurotatoria</taxon>
        <taxon>Monogononta</taxon>
        <taxon>Pseudotrocha</taxon>
        <taxon>Ploima</taxon>
        <taxon>Brachionidae</taxon>
        <taxon>Brachionus</taxon>
    </lineage>
</organism>
<dbReference type="Proteomes" id="UP000663879">
    <property type="component" value="Unassembled WGS sequence"/>
</dbReference>
<sequence length="261" mass="30706">MKSFDEPYVSLRNESKYSLSKMKKGSNFYDYSQGFQNNFQLPPIYETPENKPFYGGNFYNGQYESFEDYEDYFDDCYPSCPLPCPPPCEPTCPPPCVPCYPCDPCAPYGFYEKKIECDIKPIYAKKSRHLPLALDLPIPERNPCPPPKFCEPRYLPTIYRRYQNRIGNPKILAEYVDILDSKCCPRRVFSKEYSDQDLCKVGYCYTYKTKRKDKPQRHRSLDPKIIYREPKKYVINEKPKVMPVQRSVVNLGTKPPKSPRY</sequence>
<comment type="caution">
    <text evidence="1">The sequence shown here is derived from an EMBL/GenBank/DDBJ whole genome shotgun (WGS) entry which is preliminary data.</text>
</comment>
<protein>
    <submittedName>
        <fullName evidence="1">Uncharacterized protein</fullName>
    </submittedName>
</protein>
<evidence type="ECO:0000313" key="2">
    <source>
        <dbReference type="Proteomes" id="UP000663879"/>
    </source>
</evidence>
<proteinExistence type="predicted"/>
<evidence type="ECO:0000313" key="1">
    <source>
        <dbReference type="EMBL" id="CAF0798404.1"/>
    </source>
</evidence>
<gene>
    <name evidence="1" type="ORF">OXX778_LOCUS6335</name>
</gene>
<dbReference type="AlphaFoldDB" id="A0A813SKT5"/>
<name>A0A813SKT5_9BILA</name>
<keyword evidence="2" id="KW-1185">Reference proteome</keyword>
<accession>A0A813SKT5</accession>
<dbReference type="OrthoDB" id="10560553at2759"/>
<dbReference type="EMBL" id="CAJNOC010000743">
    <property type="protein sequence ID" value="CAF0798404.1"/>
    <property type="molecule type" value="Genomic_DNA"/>
</dbReference>
<reference evidence="1" key="1">
    <citation type="submission" date="2021-02" db="EMBL/GenBank/DDBJ databases">
        <authorList>
            <person name="Nowell W R."/>
        </authorList>
    </citation>
    <scope>NUCLEOTIDE SEQUENCE</scope>
    <source>
        <strain evidence="1">Ploen Becks lab</strain>
    </source>
</reference>